<reference evidence="4" key="1">
    <citation type="journal article" date="2001" name="Int. J. Syst. Evol. Microbiol.">
        <title>Methanofollis aquaemaris sp. nov., a methanogen isolated from an aquaculture fish pond.</title>
        <authorList>
            <person name="Lai M.C."/>
            <person name="Chen S.C."/>
        </authorList>
    </citation>
    <scope>NUCLEOTIDE SEQUENCE</scope>
    <source>
        <strain evidence="4">N2F9704</strain>
    </source>
</reference>
<feature type="region of interest" description="Disordered" evidence="1">
    <location>
        <begin position="1039"/>
        <end position="1066"/>
    </location>
</feature>
<keyword evidence="2" id="KW-0472">Membrane</keyword>
<dbReference type="SUPFAM" id="SSF51126">
    <property type="entry name" value="Pectin lyase-like"/>
    <property type="match status" value="2"/>
</dbReference>
<keyword evidence="5" id="KW-1185">Reference proteome</keyword>
<dbReference type="InterPro" id="IPR007742">
    <property type="entry name" value="NosD_dom"/>
</dbReference>
<sequence>MEKIPPIRRNRLFYVVLLAVLVCLVLPVAGGEDDAGPPLNLTNATAPALDLSLAAAPALMAAPAGTHPRDWYVSPVPGDGNPHSYANITGLLNLTDLGEGDTVHIWGAAGHTYEGGIVIDKPDVTIQRWEGSPVRPLITSTNHTAAAFTVIADNATFRNLNISGNHLDGADVRGAGINATSTDFNTHLQRLTITNCTFAGNKVTGTDTDGGALSALYVDALLVEGTTFTNNTANWCGGGAYFSLCHAARLTGTTFTNNTAQYYGGGAYFSSCNAARLTGTTFTNNTAQYYGGGAYFITCYAATLTGTTFTGNSASGGGGAYFQNFNAATLTATTFTNNTAGQGGGGAYFVDCGEATLTNCRFDNPTNIFAENSDATTLNTVRTPGTNIAGGPYLGGNLWLQDPAQNISEWCADADFDGICDGALTINRNAGRVFGTDALPLVHGGTVEINATPADDAFVFVDGANTTRTANDAFYLPVGEHTIFVKKDGYLPGEKRITVTAGANDPLAFDLTEIIHPMDWYVSPVPGDGNFTNISAIPDLDAGDTVHLRGVEGHIYEGGVVIDKPDVTIQRWEGSPVRPLITNTSHTAPAFTVTADNATFRGLNISGNRLNDDNSRGAGINVTGDSGNHLKRLTVADCTFVGNEANGTSACGGALSARYVDDILMEGTAFSGNSADWGGGADFTGCDVVTLTGTSFIGNSARFGGGGADFTLSSDAALTATTFTNNTATDGGGAYFYFSRRATLADTNVTGNTAAEHGGGAYFLSSPAATLTGTAFDRNTAAEYGGGAYFEDSRAARVTDCRFDNPTNIFAHMSFGAVFNDARTPGANIAGGPYLGGNLWLQDPKQNISEWGTDADFDGICDEAQNIANRDPAFLFGTDFLPLMHGGGTVVINATSADGAFVFVDGMNTTRTANDAFYLTVGNHTVEVVGATTYGRASVDLSAGATERVTVEVSEVEIRGYAIPGQGFAPLDVSFDTWFPDPESDRHTWTFGDGNESSPCYWPHHTYEKAGTYTATLTAAWGEKSDLVTLVRTVNITVLEPSTPSSPGSHGGRSTDSAGSAGKIPAGGTASLMLPNSGIYEVRVTAGEEIQKILVTIGTTGRPSGVDAPAGSVYEYAEVTIYHTTDNAIEGVVFSFSVPKTWFDEHGLDPADVVLYRYHDGEWVALPTGVTGEDGTAWHFSARSPGFSLFAIGGDPSPVSTPAMTPAAPVETVETFVTSLPAGPTPAGTQTPFPTMLLVVGGAIVLLLVAVAVWRTR</sequence>
<dbReference type="Pfam" id="PF18911">
    <property type="entry name" value="PKD_4"/>
    <property type="match status" value="1"/>
</dbReference>
<dbReference type="GeneID" id="76423798"/>
<proteinExistence type="predicted"/>
<dbReference type="RefSeq" id="WP_265582360.1">
    <property type="nucleotide sequence ID" value="NZ_CP036172.1"/>
</dbReference>
<dbReference type="Gene3D" id="2.60.40.10">
    <property type="entry name" value="Immunoglobulins"/>
    <property type="match status" value="1"/>
</dbReference>
<dbReference type="SMART" id="SM00710">
    <property type="entry name" value="PbH1"/>
    <property type="match status" value="12"/>
</dbReference>
<dbReference type="PROSITE" id="PS50093">
    <property type="entry name" value="PKD"/>
    <property type="match status" value="1"/>
</dbReference>
<evidence type="ECO:0000256" key="1">
    <source>
        <dbReference type="SAM" id="MobiDB-lite"/>
    </source>
</evidence>
<dbReference type="InterPro" id="IPR013229">
    <property type="entry name" value="PEGA"/>
</dbReference>
<dbReference type="InterPro" id="IPR035986">
    <property type="entry name" value="PKD_dom_sf"/>
</dbReference>
<dbReference type="Pfam" id="PF08308">
    <property type="entry name" value="PEGA"/>
    <property type="match status" value="1"/>
</dbReference>
<keyword evidence="2" id="KW-1133">Transmembrane helix</keyword>
<gene>
    <name evidence="4" type="ORF">RJ40_05520</name>
</gene>
<dbReference type="EMBL" id="CP036172">
    <property type="protein sequence ID" value="QSZ66990.1"/>
    <property type="molecule type" value="Genomic_DNA"/>
</dbReference>
<evidence type="ECO:0000313" key="4">
    <source>
        <dbReference type="EMBL" id="QSZ66990.1"/>
    </source>
</evidence>
<dbReference type="InterPro" id="IPR011050">
    <property type="entry name" value="Pectin_lyase_fold/virulence"/>
</dbReference>
<dbReference type="SMART" id="SM00089">
    <property type="entry name" value="PKD"/>
    <property type="match status" value="1"/>
</dbReference>
<dbReference type="Pfam" id="PF05048">
    <property type="entry name" value="NosD"/>
    <property type="match status" value="2"/>
</dbReference>
<feature type="transmembrane region" description="Helical" evidence="2">
    <location>
        <begin position="1233"/>
        <end position="1254"/>
    </location>
</feature>
<feature type="domain" description="PKD" evidence="3">
    <location>
        <begin position="988"/>
        <end position="1020"/>
    </location>
</feature>
<dbReference type="InterPro" id="IPR006626">
    <property type="entry name" value="PbH1"/>
</dbReference>
<dbReference type="InterPro" id="IPR000601">
    <property type="entry name" value="PKD_dom"/>
</dbReference>
<keyword evidence="2" id="KW-0812">Transmembrane</keyword>
<dbReference type="Gene3D" id="2.160.20.10">
    <property type="entry name" value="Single-stranded right-handed beta-helix, Pectin lyase-like"/>
    <property type="match status" value="2"/>
</dbReference>
<dbReference type="PANTHER" id="PTHR11319:SF35">
    <property type="entry name" value="OUTER MEMBRANE PROTEIN PMPC-RELATED"/>
    <property type="match status" value="1"/>
</dbReference>
<feature type="compositionally biased region" description="Low complexity" evidence="1">
    <location>
        <begin position="1041"/>
        <end position="1054"/>
    </location>
</feature>
<name>A0A8A3S5L2_9EURY</name>
<dbReference type="InterPro" id="IPR022409">
    <property type="entry name" value="PKD/Chitinase_dom"/>
</dbReference>
<dbReference type="CDD" id="cd00146">
    <property type="entry name" value="PKD"/>
    <property type="match status" value="1"/>
</dbReference>
<dbReference type="InterPro" id="IPR013783">
    <property type="entry name" value="Ig-like_fold"/>
</dbReference>
<dbReference type="KEGG" id="maqe:RJ40_05520"/>
<evidence type="ECO:0000259" key="3">
    <source>
        <dbReference type="PROSITE" id="PS50093"/>
    </source>
</evidence>
<dbReference type="InterPro" id="IPR012334">
    <property type="entry name" value="Pectin_lyas_fold"/>
</dbReference>
<dbReference type="Proteomes" id="UP001042704">
    <property type="component" value="Chromosome"/>
</dbReference>
<organism evidence="4 5">
    <name type="scientific">Methanofollis aquaemaris</name>
    <dbReference type="NCBI Taxonomy" id="126734"/>
    <lineage>
        <taxon>Archaea</taxon>
        <taxon>Methanobacteriati</taxon>
        <taxon>Methanobacteriota</taxon>
        <taxon>Stenosarchaea group</taxon>
        <taxon>Methanomicrobia</taxon>
        <taxon>Methanomicrobiales</taxon>
        <taxon>Methanomicrobiaceae</taxon>
        <taxon>Methanofollis</taxon>
    </lineage>
</organism>
<reference evidence="4" key="2">
    <citation type="submission" date="2019-02" db="EMBL/GenBank/DDBJ databases">
        <authorList>
            <person name="Chen S.-C."/>
            <person name="Chien H.-H."/>
            <person name="Lai M.-C."/>
        </authorList>
    </citation>
    <scope>NUCLEOTIDE SEQUENCE</scope>
    <source>
        <strain evidence="4">N2F9704</strain>
    </source>
</reference>
<protein>
    <submittedName>
        <fullName evidence="4">PGF-pre-PGF domain-containing protein</fullName>
    </submittedName>
</protein>
<dbReference type="AlphaFoldDB" id="A0A8A3S5L2"/>
<dbReference type="NCBIfam" id="TIGR04213">
    <property type="entry name" value="PGF_pre_PGF"/>
    <property type="match status" value="1"/>
</dbReference>
<dbReference type="PANTHER" id="PTHR11319">
    <property type="entry name" value="G PROTEIN-COUPLED RECEPTOR-RELATED"/>
    <property type="match status" value="1"/>
</dbReference>
<evidence type="ECO:0000313" key="5">
    <source>
        <dbReference type="Proteomes" id="UP001042704"/>
    </source>
</evidence>
<dbReference type="InterPro" id="IPR026453">
    <property type="entry name" value="PGF_pre_PGF"/>
</dbReference>
<evidence type="ECO:0000256" key="2">
    <source>
        <dbReference type="SAM" id="Phobius"/>
    </source>
</evidence>
<dbReference type="SUPFAM" id="SSF49299">
    <property type="entry name" value="PKD domain"/>
    <property type="match status" value="1"/>
</dbReference>
<accession>A0A8A3S5L2</accession>